<evidence type="ECO:0000313" key="1">
    <source>
        <dbReference type="EMBL" id="EGI68176.1"/>
    </source>
</evidence>
<dbReference type="PANTHER" id="PTHR45854">
    <property type="entry name" value="ASAP FAMILY MEMBER"/>
    <property type="match status" value="1"/>
</dbReference>
<proteinExistence type="predicted"/>
<dbReference type="OrthoDB" id="435430at2759"/>
<dbReference type="InParanoid" id="F4WCJ6"/>
<name>F4WCJ6_ACREC</name>
<dbReference type="EMBL" id="GL888070">
    <property type="protein sequence ID" value="EGI68176.1"/>
    <property type="molecule type" value="Genomic_DNA"/>
</dbReference>
<accession>F4WCJ6</accession>
<reference evidence="1" key="1">
    <citation type="submission" date="2011-02" db="EMBL/GenBank/DDBJ databases">
        <title>The genome of the leaf-cutting ant Acromyrmex echinatior suggests key adaptations to social evolution and fungus farming.</title>
        <authorList>
            <person name="Nygaard S."/>
            <person name="Zhang G."/>
        </authorList>
    </citation>
    <scope>NUCLEOTIDE SEQUENCE</scope>
</reference>
<evidence type="ECO:0000313" key="2">
    <source>
        <dbReference type="Proteomes" id="UP000007755"/>
    </source>
</evidence>
<dbReference type="STRING" id="103372.F4WCJ6"/>
<protein>
    <submittedName>
        <fullName evidence="1">Arf-GAP with SH3 domain, ANK repeat and PH domain-containing protein 1</fullName>
    </submittedName>
</protein>
<gene>
    <name evidence="1" type="ORF">G5I_03272</name>
</gene>
<sequence>MPGLIAVSEFVEETREDYNSPTTSTFVSRMPQCRQTITSLEEVSYDDSCNTRHDAPSRKHDSLKLTEASIFHRFSYSHFREVKCTMIDIN</sequence>
<dbReference type="AlphaFoldDB" id="F4WCJ6"/>
<keyword evidence="2" id="KW-1185">Reference proteome</keyword>
<dbReference type="Proteomes" id="UP000007755">
    <property type="component" value="Unassembled WGS sequence"/>
</dbReference>
<organism evidence="2">
    <name type="scientific">Acromyrmex echinatior</name>
    <name type="common">Panamanian leafcutter ant</name>
    <name type="synonym">Acromyrmex octospinosus echinatior</name>
    <dbReference type="NCBI Taxonomy" id="103372"/>
    <lineage>
        <taxon>Eukaryota</taxon>
        <taxon>Metazoa</taxon>
        <taxon>Ecdysozoa</taxon>
        <taxon>Arthropoda</taxon>
        <taxon>Hexapoda</taxon>
        <taxon>Insecta</taxon>
        <taxon>Pterygota</taxon>
        <taxon>Neoptera</taxon>
        <taxon>Endopterygota</taxon>
        <taxon>Hymenoptera</taxon>
        <taxon>Apocrita</taxon>
        <taxon>Aculeata</taxon>
        <taxon>Formicoidea</taxon>
        <taxon>Formicidae</taxon>
        <taxon>Myrmicinae</taxon>
        <taxon>Acromyrmex</taxon>
    </lineage>
</organism>
<dbReference type="PANTHER" id="PTHR45854:SF3">
    <property type="entry name" value="ARFGAP WITH SH3 DOMAIN, ANK REPEAT AND PH DOMAIN-CONTAINING PROTEIN"/>
    <property type="match status" value="1"/>
</dbReference>
<dbReference type="InterPro" id="IPR043593">
    <property type="entry name" value="ASAP"/>
</dbReference>
<dbReference type="GO" id="GO:0005096">
    <property type="term" value="F:GTPase activator activity"/>
    <property type="evidence" value="ECO:0007669"/>
    <property type="project" value="InterPro"/>
</dbReference>